<feature type="domain" description="Helix-turn-helix" evidence="1">
    <location>
        <begin position="39"/>
        <end position="87"/>
    </location>
</feature>
<proteinExistence type="predicted"/>
<dbReference type="PANTHER" id="PTHR34585:SF22">
    <property type="entry name" value="HELIX-TURN-HELIX DOMAIN-CONTAINING PROTEIN"/>
    <property type="match status" value="1"/>
</dbReference>
<organism evidence="2">
    <name type="scientific">Prevotella sp. GTC17262</name>
    <dbReference type="NCBI Taxonomy" id="3236797"/>
    <lineage>
        <taxon>Bacteria</taxon>
        <taxon>Pseudomonadati</taxon>
        <taxon>Bacteroidota</taxon>
        <taxon>Bacteroidia</taxon>
        <taxon>Bacteroidales</taxon>
        <taxon>Prevotellaceae</taxon>
        <taxon>Prevotella</taxon>
    </lineage>
</organism>
<gene>
    <name evidence="2" type="ORF">GTC17262_05950</name>
</gene>
<dbReference type="EMBL" id="AP035789">
    <property type="protein sequence ID" value="BFO80404.1"/>
    <property type="molecule type" value="Genomic_DNA"/>
</dbReference>
<accession>A0AB33JMB0</accession>
<reference evidence="2" key="1">
    <citation type="submission" date="2024-07" db="EMBL/GenBank/DDBJ databases">
        <title>Complete genome sequence of Prevotella sp. YM-2024 GTC17262.</title>
        <authorList>
            <person name="Hayashi M."/>
            <person name="Muto Y."/>
            <person name="Tanaka K."/>
            <person name="Niwa H."/>
        </authorList>
    </citation>
    <scope>NUCLEOTIDE SEQUENCE</scope>
    <source>
        <strain evidence="2">GTC17262</strain>
    </source>
</reference>
<dbReference type="AlphaFoldDB" id="A0AB33JMB0"/>
<dbReference type="InterPro" id="IPR041657">
    <property type="entry name" value="HTH_17"/>
</dbReference>
<evidence type="ECO:0000259" key="1">
    <source>
        <dbReference type="Pfam" id="PF12728"/>
    </source>
</evidence>
<dbReference type="PANTHER" id="PTHR34585">
    <property type="match status" value="1"/>
</dbReference>
<evidence type="ECO:0000313" key="2">
    <source>
        <dbReference type="EMBL" id="BFO80404.1"/>
    </source>
</evidence>
<dbReference type="SUPFAM" id="SSF46955">
    <property type="entry name" value="Putative DNA-binding domain"/>
    <property type="match status" value="1"/>
</dbReference>
<name>A0AB33JMB0_9BACT</name>
<dbReference type="InterPro" id="IPR009061">
    <property type="entry name" value="DNA-bd_dom_put_sf"/>
</dbReference>
<dbReference type="Pfam" id="PF12728">
    <property type="entry name" value="HTH_17"/>
    <property type="match status" value="1"/>
</dbReference>
<protein>
    <submittedName>
        <fullName evidence="2">Helix-turn-helix domain-containing protein</fullName>
    </submittedName>
</protein>
<sequence>MEVITIDSRAYHEIVGRIEEISSFIKAHAKGYDMVPEPMLSSREVATMLRVSMRTLQRMRTEGLIAYCMVHGCCRYHMNEVRRVIDSGSVRSSPASLDELAANLKLRTAGNHLKRHLP</sequence>